<dbReference type="InterPro" id="IPR036097">
    <property type="entry name" value="HisK_dim/P_sf"/>
</dbReference>
<protein>
    <recommendedName>
        <fullName evidence="2">histidine kinase</fullName>
        <ecNumber evidence="2">2.7.13.3</ecNumber>
    </recommendedName>
</protein>
<dbReference type="InterPro" id="IPR005467">
    <property type="entry name" value="His_kinase_dom"/>
</dbReference>
<keyword evidence="5 9" id="KW-0418">Kinase</keyword>
<dbReference type="PROSITE" id="PS50113">
    <property type="entry name" value="PAC"/>
    <property type="match status" value="1"/>
</dbReference>
<dbReference type="InterPro" id="IPR004358">
    <property type="entry name" value="Sig_transdc_His_kin-like_C"/>
</dbReference>
<dbReference type="EMBL" id="CP102480">
    <property type="protein sequence ID" value="UUX50683.1"/>
    <property type="molecule type" value="Genomic_DNA"/>
</dbReference>
<dbReference type="GO" id="GO:0005886">
    <property type="term" value="C:plasma membrane"/>
    <property type="evidence" value="ECO:0007669"/>
    <property type="project" value="TreeGrafter"/>
</dbReference>
<evidence type="ECO:0000313" key="10">
    <source>
        <dbReference type="Proteomes" id="UP001060336"/>
    </source>
</evidence>
<dbReference type="CDD" id="cd00075">
    <property type="entry name" value="HATPase"/>
    <property type="match status" value="1"/>
</dbReference>
<dbReference type="CDD" id="cd00082">
    <property type="entry name" value="HisKA"/>
    <property type="match status" value="1"/>
</dbReference>
<dbReference type="AlphaFoldDB" id="A0A9J7ASN5"/>
<dbReference type="Pfam" id="PF00512">
    <property type="entry name" value="HisKA"/>
    <property type="match status" value="1"/>
</dbReference>
<dbReference type="CDD" id="cd00130">
    <property type="entry name" value="PAS"/>
    <property type="match status" value="1"/>
</dbReference>
<dbReference type="PROSITE" id="PS50109">
    <property type="entry name" value="HIS_KIN"/>
    <property type="match status" value="1"/>
</dbReference>
<dbReference type="PANTHER" id="PTHR43047:SF63">
    <property type="entry name" value="HISTIDINE KINASE"/>
    <property type="match status" value="1"/>
</dbReference>
<gene>
    <name evidence="9" type="ORF">NUH88_03065</name>
</gene>
<dbReference type="SUPFAM" id="SSF55874">
    <property type="entry name" value="ATPase domain of HSP90 chaperone/DNA topoisomerase II/histidine kinase"/>
    <property type="match status" value="1"/>
</dbReference>
<evidence type="ECO:0000256" key="5">
    <source>
        <dbReference type="ARBA" id="ARBA00022777"/>
    </source>
</evidence>
<dbReference type="RefSeq" id="WP_257769899.1">
    <property type="nucleotide sequence ID" value="NZ_CP102480.1"/>
</dbReference>
<organism evidence="9 10">
    <name type="scientific">Nisaea acidiphila</name>
    <dbReference type="NCBI Taxonomy" id="1862145"/>
    <lineage>
        <taxon>Bacteria</taxon>
        <taxon>Pseudomonadati</taxon>
        <taxon>Pseudomonadota</taxon>
        <taxon>Alphaproteobacteria</taxon>
        <taxon>Rhodospirillales</taxon>
        <taxon>Thalassobaculaceae</taxon>
        <taxon>Nisaea</taxon>
    </lineage>
</organism>
<reference evidence="9" key="1">
    <citation type="submission" date="2022-08" db="EMBL/GenBank/DDBJ databases">
        <title>Nisaea acidiphila sp. nov., isolated from a marine algal debris and emended description of the genus Nisaea Urios et al. 2008.</title>
        <authorList>
            <person name="Kwon K."/>
        </authorList>
    </citation>
    <scope>NUCLEOTIDE SEQUENCE</scope>
    <source>
        <strain evidence="9">MEBiC11861</strain>
    </source>
</reference>
<dbReference type="GO" id="GO:0006355">
    <property type="term" value="P:regulation of DNA-templated transcription"/>
    <property type="evidence" value="ECO:0007669"/>
    <property type="project" value="InterPro"/>
</dbReference>
<evidence type="ECO:0000256" key="6">
    <source>
        <dbReference type="SAM" id="Phobius"/>
    </source>
</evidence>
<dbReference type="SUPFAM" id="SSF55785">
    <property type="entry name" value="PYP-like sensor domain (PAS domain)"/>
    <property type="match status" value="1"/>
</dbReference>
<proteinExistence type="predicted"/>
<evidence type="ECO:0000256" key="4">
    <source>
        <dbReference type="ARBA" id="ARBA00022679"/>
    </source>
</evidence>
<dbReference type="KEGG" id="naci:NUH88_03065"/>
<feature type="domain" description="Histidine kinase" evidence="7">
    <location>
        <begin position="398"/>
        <end position="618"/>
    </location>
</feature>
<keyword evidence="6" id="KW-0472">Membrane</keyword>
<accession>A0A9J7ASN5</accession>
<sequence>MPPSSEQPRPAISVSVHLTRLVILVAVTLGLVVGVLEVTLEYFRLRATLLEHSEQVTKAFQNIAARAIADRDMGLAAQVTDGLFEFRSIVSVELSDETGNVLGWKERDQGDRYTHWLPFDIPSNQDTIVLRLSPPGSGGETKGYLKVVATSERATQIWANQLGMVLISVLVGTLVFACILLLISHRYLTRPMMELAQYFRSLDVSDPKNSPLPNPDHFRFREFRGIAEDGVRMMRDIARNSEVRDLTANELYRSQKRLQDFAEISSDWFWESDRDGGVTYTSPSFTKTLNKKTGEIYGRTIAETTTEDTKSPKWHKLAEIQRQRRQFRDFRYDMEVQPGVVKTVSINGRPFYDEDGTFIGYRGTGADVTNERLIAQARNEALQRAEQASRTKSEFLATMSHEFRTPLNAIIGFSSLLSMPEIVKASEDRLTDYSTAINESGQHMLALVNDILDISAIEAGKRVLNYEAVGIDSLISHCLSQVERQAGAKDIKLETALTSGAGPIVSDERSLRQILLNLLSNAVKFTPAGGTVRLSVEETPGEFVFRVADNGVGIPQERLPTIAEPFSHSAMHPHVAKEGTGLGLSIVRSLSVLLDGSFEIDSEAGLGTTVTIRLPRNTAEAPDNAANKQATSA</sequence>
<dbReference type="InterPro" id="IPR035965">
    <property type="entry name" value="PAS-like_dom_sf"/>
</dbReference>
<evidence type="ECO:0000259" key="7">
    <source>
        <dbReference type="PROSITE" id="PS50109"/>
    </source>
</evidence>
<dbReference type="Gene3D" id="1.10.287.130">
    <property type="match status" value="1"/>
</dbReference>
<dbReference type="InterPro" id="IPR000700">
    <property type="entry name" value="PAS-assoc_C"/>
</dbReference>
<dbReference type="GO" id="GO:0000155">
    <property type="term" value="F:phosphorelay sensor kinase activity"/>
    <property type="evidence" value="ECO:0007669"/>
    <property type="project" value="InterPro"/>
</dbReference>
<dbReference type="Gene3D" id="3.30.565.10">
    <property type="entry name" value="Histidine kinase-like ATPase, C-terminal domain"/>
    <property type="match status" value="1"/>
</dbReference>
<dbReference type="InterPro" id="IPR013767">
    <property type="entry name" value="PAS_fold"/>
</dbReference>
<evidence type="ECO:0000259" key="8">
    <source>
        <dbReference type="PROSITE" id="PS50113"/>
    </source>
</evidence>
<dbReference type="SMART" id="SM00387">
    <property type="entry name" value="HATPase_c"/>
    <property type="match status" value="1"/>
</dbReference>
<keyword evidence="6" id="KW-0812">Transmembrane</keyword>
<dbReference type="InterPro" id="IPR003594">
    <property type="entry name" value="HATPase_dom"/>
</dbReference>
<feature type="domain" description="PAC" evidence="8">
    <location>
        <begin position="328"/>
        <end position="380"/>
    </location>
</feature>
<dbReference type="InterPro" id="IPR036890">
    <property type="entry name" value="HATPase_C_sf"/>
</dbReference>
<keyword evidence="3" id="KW-0597">Phosphoprotein</keyword>
<evidence type="ECO:0000256" key="3">
    <source>
        <dbReference type="ARBA" id="ARBA00022553"/>
    </source>
</evidence>
<keyword evidence="4" id="KW-0808">Transferase</keyword>
<evidence type="ECO:0000313" key="9">
    <source>
        <dbReference type="EMBL" id="UUX50683.1"/>
    </source>
</evidence>
<dbReference type="PANTHER" id="PTHR43047">
    <property type="entry name" value="TWO-COMPONENT HISTIDINE PROTEIN KINASE"/>
    <property type="match status" value="1"/>
</dbReference>
<dbReference type="InterPro" id="IPR003661">
    <property type="entry name" value="HisK_dim/P_dom"/>
</dbReference>
<dbReference type="SMART" id="SM00388">
    <property type="entry name" value="HisKA"/>
    <property type="match status" value="1"/>
</dbReference>
<dbReference type="SUPFAM" id="SSF47384">
    <property type="entry name" value="Homodimeric domain of signal transducing histidine kinase"/>
    <property type="match status" value="1"/>
</dbReference>
<comment type="catalytic activity">
    <reaction evidence="1">
        <text>ATP + protein L-histidine = ADP + protein N-phospho-L-histidine.</text>
        <dbReference type="EC" id="2.7.13.3"/>
    </reaction>
</comment>
<dbReference type="GO" id="GO:0009927">
    <property type="term" value="F:histidine phosphotransfer kinase activity"/>
    <property type="evidence" value="ECO:0007669"/>
    <property type="project" value="TreeGrafter"/>
</dbReference>
<dbReference type="EC" id="2.7.13.3" evidence="2"/>
<dbReference type="Gene3D" id="3.30.450.20">
    <property type="entry name" value="PAS domain"/>
    <property type="match status" value="1"/>
</dbReference>
<keyword evidence="6" id="KW-1133">Transmembrane helix</keyword>
<evidence type="ECO:0000256" key="2">
    <source>
        <dbReference type="ARBA" id="ARBA00012438"/>
    </source>
</evidence>
<dbReference type="PRINTS" id="PR00344">
    <property type="entry name" value="BCTRLSENSOR"/>
</dbReference>
<feature type="transmembrane region" description="Helical" evidence="6">
    <location>
        <begin position="162"/>
        <end position="183"/>
    </location>
</feature>
<evidence type="ECO:0000256" key="1">
    <source>
        <dbReference type="ARBA" id="ARBA00000085"/>
    </source>
</evidence>
<name>A0A9J7ASN5_9PROT</name>
<dbReference type="Pfam" id="PF00989">
    <property type="entry name" value="PAS"/>
    <property type="match status" value="1"/>
</dbReference>
<keyword evidence="10" id="KW-1185">Reference proteome</keyword>
<dbReference type="Proteomes" id="UP001060336">
    <property type="component" value="Chromosome"/>
</dbReference>
<feature type="transmembrane region" description="Helical" evidence="6">
    <location>
        <begin position="21"/>
        <end position="40"/>
    </location>
</feature>
<dbReference type="NCBIfam" id="TIGR00229">
    <property type="entry name" value="sensory_box"/>
    <property type="match status" value="1"/>
</dbReference>
<dbReference type="InterPro" id="IPR000014">
    <property type="entry name" value="PAS"/>
</dbReference>
<dbReference type="Pfam" id="PF02518">
    <property type="entry name" value="HATPase_c"/>
    <property type="match status" value="1"/>
</dbReference>